<sequence length="164" mass="17929">MADPEERDVLPDRSRPLSDAEARVWRAVARALILVPRALDIDLQRDSDITLSEYQVLMILSESPGRQRRMSELATFVGLSASRMTRLVDAQQELGLVRRTRDAADGRGMIAHLTDAGFARLVEAYPAHLASVRERVMAPLSGLDQDALGAALEGLTGPTPPDLC</sequence>
<dbReference type="Gene3D" id="1.10.10.10">
    <property type="entry name" value="Winged helix-like DNA-binding domain superfamily/Winged helix DNA-binding domain"/>
    <property type="match status" value="1"/>
</dbReference>
<keyword evidence="3" id="KW-1185">Reference proteome</keyword>
<reference evidence="3" key="1">
    <citation type="journal article" date="2019" name="Int. J. Syst. Evol. Microbiol.">
        <title>The Global Catalogue of Microorganisms (GCM) 10K type strain sequencing project: providing services to taxonomists for standard genome sequencing and annotation.</title>
        <authorList>
            <consortium name="The Broad Institute Genomics Platform"/>
            <consortium name="The Broad Institute Genome Sequencing Center for Infectious Disease"/>
            <person name="Wu L."/>
            <person name="Ma J."/>
        </authorList>
    </citation>
    <scope>NUCLEOTIDE SEQUENCE [LARGE SCALE GENOMIC DNA]</scope>
    <source>
        <strain evidence="3">CCM 7855</strain>
    </source>
</reference>
<name>A0ABQ1UHK7_9NOCA</name>
<dbReference type="SUPFAM" id="SSF46785">
    <property type="entry name" value="Winged helix' DNA-binding domain"/>
    <property type="match status" value="1"/>
</dbReference>
<dbReference type="InterPro" id="IPR036388">
    <property type="entry name" value="WH-like_DNA-bd_sf"/>
</dbReference>
<dbReference type="InterPro" id="IPR036390">
    <property type="entry name" value="WH_DNA-bd_sf"/>
</dbReference>
<dbReference type="EMBL" id="BMCS01000001">
    <property type="protein sequence ID" value="GGF17588.1"/>
    <property type="molecule type" value="Genomic_DNA"/>
</dbReference>
<evidence type="ECO:0000313" key="3">
    <source>
        <dbReference type="Proteomes" id="UP000632454"/>
    </source>
</evidence>
<proteinExistence type="predicted"/>
<feature type="domain" description="HTH marR-type" evidence="1">
    <location>
        <begin position="25"/>
        <end position="157"/>
    </location>
</feature>
<gene>
    <name evidence="2" type="ORF">GCM10007298_11980</name>
</gene>
<dbReference type="Pfam" id="PF12802">
    <property type="entry name" value="MarR_2"/>
    <property type="match status" value="1"/>
</dbReference>
<accession>A0ABQ1UHK7</accession>
<dbReference type="RefSeq" id="WP_188487815.1">
    <property type="nucleotide sequence ID" value="NZ_BMCS01000001.1"/>
</dbReference>
<comment type="caution">
    <text evidence="2">The sequence shown here is derived from an EMBL/GenBank/DDBJ whole genome shotgun (WGS) entry which is preliminary data.</text>
</comment>
<evidence type="ECO:0000313" key="2">
    <source>
        <dbReference type="EMBL" id="GGF17588.1"/>
    </source>
</evidence>
<dbReference type="InterPro" id="IPR039422">
    <property type="entry name" value="MarR/SlyA-like"/>
</dbReference>
<dbReference type="Proteomes" id="UP000632454">
    <property type="component" value="Unassembled WGS sequence"/>
</dbReference>
<dbReference type="InterPro" id="IPR000835">
    <property type="entry name" value="HTH_MarR-typ"/>
</dbReference>
<dbReference type="PANTHER" id="PTHR33164:SF99">
    <property type="entry name" value="MARR FAMILY REGULATORY PROTEIN"/>
    <property type="match status" value="1"/>
</dbReference>
<dbReference type="PANTHER" id="PTHR33164">
    <property type="entry name" value="TRANSCRIPTIONAL REGULATOR, MARR FAMILY"/>
    <property type="match status" value="1"/>
</dbReference>
<dbReference type="PROSITE" id="PS50995">
    <property type="entry name" value="HTH_MARR_2"/>
    <property type="match status" value="1"/>
</dbReference>
<evidence type="ECO:0000259" key="1">
    <source>
        <dbReference type="PROSITE" id="PS50995"/>
    </source>
</evidence>
<organism evidence="2 3">
    <name type="scientific">Williamsia phyllosphaerae</name>
    <dbReference type="NCBI Taxonomy" id="885042"/>
    <lineage>
        <taxon>Bacteria</taxon>
        <taxon>Bacillati</taxon>
        <taxon>Actinomycetota</taxon>
        <taxon>Actinomycetes</taxon>
        <taxon>Mycobacteriales</taxon>
        <taxon>Nocardiaceae</taxon>
        <taxon>Williamsia</taxon>
    </lineage>
</organism>
<dbReference type="SMART" id="SM00347">
    <property type="entry name" value="HTH_MARR"/>
    <property type="match status" value="1"/>
</dbReference>
<protein>
    <submittedName>
        <fullName evidence="2">MarR family transcriptional regulator</fullName>
    </submittedName>
</protein>